<dbReference type="GeneID" id="93963184"/>
<evidence type="ECO:0000313" key="2">
    <source>
        <dbReference type="Proteomes" id="UP000255236"/>
    </source>
</evidence>
<sequence>MEHIEKVKEILQRLESQTPIDYSQIASESYELFVSELDRRLLPVNCDKLLIDDKVRVYYYAYDELIVYVITHIRTDIPIITGLLVENKLQAYIIN</sequence>
<dbReference type="AlphaFoldDB" id="A0A380L2V2"/>
<dbReference type="RefSeq" id="WP_003033100.1">
    <property type="nucleotide sequence ID" value="NZ_UHFT01000001.1"/>
</dbReference>
<organism evidence="1 2">
    <name type="scientific">Streptococcus milleri</name>
    <dbReference type="NCBI Taxonomy" id="33040"/>
    <lineage>
        <taxon>Bacteria</taxon>
        <taxon>Bacillati</taxon>
        <taxon>Bacillota</taxon>
        <taxon>Bacilli</taxon>
        <taxon>Lactobacillales</taxon>
        <taxon>Streptococcaceae</taxon>
        <taxon>Streptococcus</taxon>
    </lineage>
</organism>
<protein>
    <submittedName>
        <fullName evidence="1">Uncharacterized protein</fullName>
    </submittedName>
</protein>
<dbReference type="Proteomes" id="UP000255236">
    <property type="component" value="Unassembled WGS sequence"/>
</dbReference>
<evidence type="ECO:0000313" key="1">
    <source>
        <dbReference type="EMBL" id="SUN80222.1"/>
    </source>
</evidence>
<proteinExistence type="predicted"/>
<name>A0A380L2V2_9STRE</name>
<gene>
    <name evidence="1" type="ORF">NCTC11063_00922</name>
</gene>
<accession>A0A380L2V2</accession>
<keyword evidence="2" id="KW-1185">Reference proteome</keyword>
<reference evidence="1" key="1">
    <citation type="submission" date="2018-06" db="EMBL/GenBank/DDBJ databases">
        <authorList>
            <consortium name="Pathogen Informatics"/>
            <person name="Doyle S."/>
        </authorList>
    </citation>
    <scope>NUCLEOTIDE SEQUENCE [LARGE SCALE GENOMIC DNA]</scope>
    <source>
        <strain evidence="1">NCTC11063</strain>
    </source>
</reference>
<comment type="caution">
    <text evidence="1">The sequence shown here is derived from an EMBL/GenBank/DDBJ whole genome shotgun (WGS) entry which is preliminary data.</text>
</comment>
<dbReference type="EMBL" id="UHFT01000001">
    <property type="protein sequence ID" value="SUN80222.1"/>
    <property type="molecule type" value="Genomic_DNA"/>
</dbReference>